<dbReference type="Proteomes" id="UP000186168">
    <property type="component" value="Unassembled WGS sequence"/>
</dbReference>
<organism evidence="3 4">
    <name type="scientific">Streptomyces sparsogenes DSM 40356</name>
    <dbReference type="NCBI Taxonomy" id="1331668"/>
    <lineage>
        <taxon>Bacteria</taxon>
        <taxon>Bacillati</taxon>
        <taxon>Actinomycetota</taxon>
        <taxon>Actinomycetes</taxon>
        <taxon>Kitasatosporales</taxon>
        <taxon>Streptomycetaceae</taxon>
        <taxon>Streptomyces</taxon>
    </lineage>
</organism>
<dbReference type="InterPro" id="IPR013762">
    <property type="entry name" value="Integrase-like_cat_sf"/>
</dbReference>
<dbReference type="GO" id="GO:0015074">
    <property type="term" value="P:DNA integration"/>
    <property type="evidence" value="ECO:0007669"/>
    <property type="project" value="InterPro"/>
</dbReference>
<dbReference type="GO" id="GO:0006310">
    <property type="term" value="P:DNA recombination"/>
    <property type="evidence" value="ECO:0007669"/>
    <property type="project" value="UniProtKB-KW"/>
</dbReference>
<dbReference type="STRING" id="67365.GCA_001704635_04289"/>
<dbReference type="Gene3D" id="1.10.443.10">
    <property type="entry name" value="Intergrase catalytic core"/>
    <property type="match status" value="1"/>
</dbReference>
<evidence type="ECO:0000259" key="2">
    <source>
        <dbReference type="PROSITE" id="PS51898"/>
    </source>
</evidence>
<evidence type="ECO:0000256" key="1">
    <source>
        <dbReference type="ARBA" id="ARBA00023172"/>
    </source>
</evidence>
<name>A0A1R1SET6_9ACTN</name>
<accession>A0A1R1SET6</accession>
<dbReference type="GO" id="GO:0003677">
    <property type="term" value="F:DNA binding"/>
    <property type="evidence" value="ECO:0007669"/>
    <property type="project" value="InterPro"/>
</dbReference>
<dbReference type="PROSITE" id="PS51898">
    <property type="entry name" value="TYR_RECOMBINASE"/>
    <property type="match status" value="1"/>
</dbReference>
<keyword evidence="1" id="KW-0233">DNA recombination</keyword>
<evidence type="ECO:0000313" key="3">
    <source>
        <dbReference type="EMBL" id="OMI36762.1"/>
    </source>
</evidence>
<proteinExistence type="predicted"/>
<keyword evidence="4" id="KW-1185">Reference proteome</keyword>
<reference evidence="3 4" key="1">
    <citation type="submission" date="2013-05" db="EMBL/GenBank/DDBJ databases">
        <title>Genome sequence of Streptomyces sparsogenes DSM 40356.</title>
        <authorList>
            <person name="Coyne S."/>
            <person name="Seebeck F.P."/>
        </authorList>
    </citation>
    <scope>NUCLEOTIDE SEQUENCE [LARGE SCALE GENOMIC DNA]</scope>
    <source>
        <strain evidence="3 4">DSM 40356</strain>
    </source>
</reference>
<evidence type="ECO:0000313" key="4">
    <source>
        <dbReference type="Proteomes" id="UP000186168"/>
    </source>
</evidence>
<dbReference type="InterPro" id="IPR002104">
    <property type="entry name" value="Integrase_catalytic"/>
</dbReference>
<dbReference type="Pfam" id="PF00589">
    <property type="entry name" value="Phage_integrase"/>
    <property type="match status" value="1"/>
</dbReference>
<protein>
    <submittedName>
        <fullName evidence="3">Integrase</fullName>
    </submittedName>
</protein>
<dbReference type="EMBL" id="ASQP01000321">
    <property type="protein sequence ID" value="OMI36762.1"/>
    <property type="molecule type" value="Genomic_DNA"/>
</dbReference>
<dbReference type="AlphaFoldDB" id="A0A1R1SET6"/>
<sequence>MVRARQSDARLVIASPKTRSSKNWVAIPPRVAAALTKQASPRITLHDLRHLAATLSITAGTPLTVVSKTLRHSTLSTTANLYSHLTQQAAHDAVDAIDTALLPRCSITPSG</sequence>
<gene>
    <name evidence="3" type="ORF">SPAR_23646</name>
</gene>
<comment type="caution">
    <text evidence="3">The sequence shown here is derived from an EMBL/GenBank/DDBJ whole genome shotgun (WGS) entry which is preliminary data.</text>
</comment>
<dbReference type="SUPFAM" id="SSF56349">
    <property type="entry name" value="DNA breaking-rejoining enzymes"/>
    <property type="match status" value="1"/>
</dbReference>
<feature type="domain" description="Tyr recombinase" evidence="2">
    <location>
        <begin position="1"/>
        <end position="95"/>
    </location>
</feature>
<dbReference type="InterPro" id="IPR011010">
    <property type="entry name" value="DNA_brk_join_enz"/>
</dbReference>